<organism evidence="3 4">
    <name type="scientific">Symbiobacterium terraclitae</name>
    <dbReference type="NCBI Taxonomy" id="557451"/>
    <lineage>
        <taxon>Bacteria</taxon>
        <taxon>Bacillati</taxon>
        <taxon>Bacillota</taxon>
        <taxon>Clostridia</taxon>
        <taxon>Eubacteriales</taxon>
        <taxon>Symbiobacteriaceae</taxon>
        <taxon>Symbiobacterium</taxon>
    </lineage>
</organism>
<proteinExistence type="inferred from homology"/>
<dbReference type="PRINTS" id="PR00081">
    <property type="entry name" value="GDHRDH"/>
</dbReference>
<dbReference type="Proteomes" id="UP001519289">
    <property type="component" value="Unassembled WGS sequence"/>
</dbReference>
<dbReference type="InterPro" id="IPR020904">
    <property type="entry name" value="Sc_DH/Rdtase_CS"/>
</dbReference>
<keyword evidence="2" id="KW-0560">Oxidoreductase</keyword>
<keyword evidence="4" id="KW-1185">Reference proteome</keyword>
<reference evidence="3 4" key="1">
    <citation type="submission" date="2021-03" db="EMBL/GenBank/DDBJ databases">
        <title>Genomic Encyclopedia of Type Strains, Phase IV (KMG-IV): sequencing the most valuable type-strain genomes for metagenomic binning, comparative biology and taxonomic classification.</title>
        <authorList>
            <person name="Goeker M."/>
        </authorList>
    </citation>
    <scope>NUCLEOTIDE SEQUENCE [LARGE SCALE GENOMIC DNA]</scope>
    <source>
        <strain evidence="3 4">DSM 27138</strain>
    </source>
</reference>
<name>A0ABS4JSR0_9FIRM</name>
<dbReference type="Pfam" id="PF13561">
    <property type="entry name" value="adh_short_C2"/>
    <property type="match status" value="1"/>
</dbReference>
<dbReference type="PROSITE" id="PS00061">
    <property type="entry name" value="ADH_SHORT"/>
    <property type="match status" value="1"/>
</dbReference>
<dbReference type="PANTHER" id="PTHR42760:SF133">
    <property type="entry name" value="3-OXOACYL-[ACYL-CARRIER-PROTEIN] REDUCTASE"/>
    <property type="match status" value="1"/>
</dbReference>
<dbReference type="RefSeq" id="WP_209466187.1">
    <property type="nucleotide sequence ID" value="NZ_JAGGLG010000009.1"/>
</dbReference>
<comment type="caution">
    <text evidence="3">The sequence shown here is derived from an EMBL/GenBank/DDBJ whole genome shotgun (WGS) entry which is preliminary data.</text>
</comment>
<evidence type="ECO:0000256" key="1">
    <source>
        <dbReference type="ARBA" id="ARBA00006484"/>
    </source>
</evidence>
<dbReference type="InterPro" id="IPR002347">
    <property type="entry name" value="SDR_fam"/>
</dbReference>
<accession>A0ABS4JSR0</accession>
<gene>
    <name evidence="3" type="ORF">J2Z79_001450</name>
</gene>
<dbReference type="PANTHER" id="PTHR42760">
    <property type="entry name" value="SHORT-CHAIN DEHYDROGENASES/REDUCTASES FAMILY MEMBER"/>
    <property type="match status" value="1"/>
</dbReference>
<evidence type="ECO:0000313" key="3">
    <source>
        <dbReference type="EMBL" id="MBP2018051.1"/>
    </source>
</evidence>
<dbReference type="SUPFAM" id="SSF51735">
    <property type="entry name" value="NAD(P)-binding Rossmann-fold domains"/>
    <property type="match status" value="1"/>
</dbReference>
<protein>
    <submittedName>
        <fullName evidence="3">NAD(P)-dependent dehydrogenase (Short-subunit alcohol dehydrogenase family)</fullName>
    </submittedName>
</protein>
<evidence type="ECO:0000313" key="4">
    <source>
        <dbReference type="Proteomes" id="UP001519289"/>
    </source>
</evidence>
<dbReference type="PRINTS" id="PR00080">
    <property type="entry name" value="SDRFAMILY"/>
</dbReference>
<dbReference type="Gene3D" id="3.40.50.720">
    <property type="entry name" value="NAD(P)-binding Rossmann-like Domain"/>
    <property type="match status" value="1"/>
</dbReference>
<dbReference type="CDD" id="cd05233">
    <property type="entry name" value="SDR_c"/>
    <property type="match status" value="1"/>
</dbReference>
<comment type="similarity">
    <text evidence="1">Belongs to the short-chain dehydrogenases/reductases (SDR) family.</text>
</comment>
<evidence type="ECO:0000256" key="2">
    <source>
        <dbReference type="ARBA" id="ARBA00023002"/>
    </source>
</evidence>
<sequence>MTQPQPIAVITGGASGIGLASVRRLKEAGYFAVVLDIQPPPPESADLFIRCDVGDQVQVRSAAEAIGALPGRLCALVNSAGIGEPGGGLEELDPEVLWRVICVNLQGPLLTMKHLVPLMKAGGGGAIVNVSSIAGLMGSPGYPAYAASKGGLIALTISMARELARHQIRVNAVCPGSVPSTGFVRQQLGRDFTPAERLALLKKVPMGRSLRPEEVARTIAFLCSSDSVPITGDVLVIDGGERFSS</sequence>
<dbReference type="InterPro" id="IPR036291">
    <property type="entry name" value="NAD(P)-bd_dom_sf"/>
</dbReference>
<dbReference type="EMBL" id="JAGGLG010000009">
    <property type="protein sequence ID" value="MBP2018051.1"/>
    <property type="molecule type" value="Genomic_DNA"/>
</dbReference>